<comment type="caution">
    <text evidence="2">The sequence shown here is derived from an EMBL/GenBank/DDBJ whole genome shotgun (WGS) entry which is preliminary data.</text>
</comment>
<keyword evidence="1" id="KW-0812">Transmembrane</keyword>
<keyword evidence="1" id="KW-0472">Membrane</keyword>
<evidence type="ECO:0000313" key="3">
    <source>
        <dbReference type="Proteomes" id="UP000216498"/>
    </source>
</evidence>
<evidence type="ECO:0000256" key="1">
    <source>
        <dbReference type="SAM" id="Phobius"/>
    </source>
</evidence>
<dbReference type="AlphaFoldDB" id="A0A265NC41"/>
<dbReference type="Proteomes" id="UP000216498">
    <property type="component" value="Unassembled WGS sequence"/>
</dbReference>
<keyword evidence="3" id="KW-1185">Reference proteome</keyword>
<organism evidence="2 3">
    <name type="scientific">Virgibacillus indicus</name>
    <dbReference type="NCBI Taxonomy" id="2024554"/>
    <lineage>
        <taxon>Bacteria</taxon>
        <taxon>Bacillati</taxon>
        <taxon>Bacillota</taxon>
        <taxon>Bacilli</taxon>
        <taxon>Bacillales</taxon>
        <taxon>Bacillaceae</taxon>
        <taxon>Virgibacillus</taxon>
    </lineage>
</organism>
<protein>
    <submittedName>
        <fullName evidence="2">Uncharacterized protein</fullName>
    </submittedName>
</protein>
<name>A0A265NC41_9BACI</name>
<gene>
    <name evidence="2" type="ORF">CIL03_08405</name>
</gene>
<dbReference type="RefSeq" id="WP_094885387.1">
    <property type="nucleotide sequence ID" value="NZ_NPMS01000003.1"/>
</dbReference>
<reference evidence="2 3" key="1">
    <citation type="submission" date="2017-08" db="EMBL/GenBank/DDBJ databases">
        <title>Virgibacillus indicus sp. nov. and Virgibacillus profoundi sp. nov, two moderately halophilic bacteria isolated from marine sediment by using the Microfluidic Streak Plate.</title>
        <authorList>
            <person name="Xu B."/>
            <person name="Hu B."/>
            <person name="Wang J."/>
            <person name="Zhu Y."/>
            <person name="Huang L."/>
            <person name="Du W."/>
            <person name="Huang Y."/>
        </authorList>
    </citation>
    <scope>NUCLEOTIDE SEQUENCE [LARGE SCALE GENOMIC DNA]</scope>
    <source>
        <strain evidence="2 3">IO3-P2-C2</strain>
    </source>
</reference>
<keyword evidence="1" id="KW-1133">Transmembrane helix</keyword>
<sequence>MKKWSIQKTYKLLMVLRKMNEDWKSLHRKEKSNNQPKIYYRKIVSKKQMKKAVILVLVTLFAFGIYLAMITKGLAAILFFPVTIYSSLIFSLPKALTVLGVLVIYNCLVFLYNRYRFQPNRMKKRYSKIYRRINELSIVPEELFQVETIQRMLEVSKKRGVSDEKVVQWFQLMRSKGGNQNSIRKAMN</sequence>
<evidence type="ECO:0000313" key="2">
    <source>
        <dbReference type="EMBL" id="OZU89029.1"/>
    </source>
</evidence>
<feature type="transmembrane region" description="Helical" evidence="1">
    <location>
        <begin position="95"/>
        <end position="115"/>
    </location>
</feature>
<accession>A0A265NC41</accession>
<proteinExistence type="predicted"/>
<dbReference type="EMBL" id="NPMS01000003">
    <property type="protein sequence ID" value="OZU89029.1"/>
    <property type="molecule type" value="Genomic_DNA"/>
</dbReference>